<keyword evidence="5 9" id="KW-0627">Porphyrin biosynthesis</keyword>
<comment type="pathway">
    <text evidence="1 9">Porphyrin-containing compound metabolism; protoporphyrin-IX biosynthesis; coproporphyrinogen-III from 5-aminolevulinate: step 3/4.</text>
</comment>
<evidence type="ECO:0000259" key="10">
    <source>
        <dbReference type="Pfam" id="PF02602"/>
    </source>
</evidence>
<dbReference type="GO" id="GO:0004852">
    <property type="term" value="F:uroporphyrinogen-III synthase activity"/>
    <property type="evidence" value="ECO:0007669"/>
    <property type="project" value="UniProtKB-EC"/>
</dbReference>
<comment type="similarity">
    <text evidence="2 9">Belongs to the uroporphyrinogen-III synthase family.</text>
</comment>
<evidence type="ECO:0000256" key="8">
    <source>
        <dbReference type="ARBA" id="ARBA00048617"/>
    </source>
</evidence>
<evidence type="ECO:0000313" key="11">
    <source>
        <dbReference type="EMBL" id="MDP4545484.1"/>
    </source>
</evidence>
<dbReference type="PANTHER" id="PTHR38042">
    <property type="entry name" value="UROPORPHYRINOGEN-III SYNTHASE, CHLOROPLASTIC"/>
    <property type="match status" value="1"/>
</dbReference>
<evidence type="ECO:0000256" key="7">
    <source>
        <dbReference type="ARBA" id="ARBA00040167"/>
    </source>
</evidence>
<dbReference type="Gene3D" id="3.40.50.10090">
    <property type="match status" value="2"/>
</dbReference>
<evidence type="ECO:0000256" key="9">
    <source>
        <dbReference type="RuleBase" id="RU366031"/>
    </source>
</evidence>
<dbReference type="SUPFAM" id="SSF69618">
    <property type="entry name" value="HemD-like"/>
    <property type="match status" value="1"/>
</dbReference>
<comment type="caution">
    <text evidence="11">The sequence shown here is derived from an EMBL/GenBank/DDBJ whole genome shotgun (WGS) entry which is preliminary data.</text>
</comment>
<dbReference type="Proteomes" id="UP001228171">
    <property type="component" value="Unassembled WGS sequence"/>
</dbReference>
<evidence type="ECO:0000256" key="3">
    <source>
        <dbReference type="ARBA" id="ARBA00013109"/>
    </source>
</evidence>
<evidence type="ECO:0000256" key="5">
    <source>
        <dbReference type="ARBA" id="ARBA00023244"/>
    </source>
</evidence>
<dbReference type="RefSeq" id="WP_305935921.1">
    <property type="nucleotide sequence ID" value="NZ_DAMAMY010000006.1"/>
</dbReference>
<evidence type="ECO:0000313" key="12">
    <source>
        <dbReference type="Proteomes" id="UP001228171"/>
    </source>
</evidence>
<dbReference type="InterPro" id="IPR003754">
    <property type="entry name" value="4pyrrol_synth_uPrphyn_synth"/>
</dbReference>
<feature type="domain" description="Tetrapyrrole biosynthesis uroporphyrinogen III synthase" evidence="10">
    <location>
        <begin position="51"/>
        <end position="270"/>
    </location>
</feature>
<dbReference type="InterPro" id="IPR039793">
    <property type="entry name" value="UROS/Hem4"/>
</dbReference>
<proteinExistence type="inferred from homology"/>
<dbReference type="InterPro" id="IPR036108">
    <property type="entry name" value="4pyrrol_syn_uPrphyn_synt_sf"/>
</dbReference>
<reference evidence="11 12" key="1">
    <citation type="submission" date="2023-08" db="EMBL/GenBank/DDBJ databases">
        <authorList>
            <person name="Kumar R."/>
        </authorList>
    </citation>
    <scope>NUCLEOTIDE SEQUENCE [LARGE SCALE GENOMIC DNA]</scope>
    <source>
        <strain evidence="11 12">LUR13</strain>
    </source>
</reference>
<dbReference type="PANTHER" id="PTHR38042:SF1">
    <property type="entry name" value="UROPORPHYRINOGEN-III SYNTHASE, CHLOROPLASTIC"/>
    <property type="match status" value="1"/>
</dbReference>
<comment type="function">
    <text evidence="6 9">Catalyzes cyclization of the linear tetrapyrrole, hydroxymethylbilane, to the macrocyclic uroporphyrinogen III.</text>
</comment>
<name>A0ABT9HI79_9GAMM</name>
<evidence type="ECO:0000256" key="4">
    <source>
        <dbReference type="ARBA" id="ARBA00023239"/>
    </source>
</evidence>
<evidence type="ECO:0000256" key="6">
    <source>
        <dbReference type="ARBA" id="ARBA00037589"/>
    </source>
</evidence>
<protein>
    <recommendedName>
        <fullName evidence="7 9">Uroporphyrinogen-III synthase</fullName>
        <ecNumber evidence="3 9">4.2.1.75</ecNumber>
    </recommendedName>
</protein>
<evidence type="ECO:0000256" key="1">
    <source>
        <dbReference type="ARBA" id="ARBA00004772"/>
    </source>
</evidence>
<gene>
    <name evidence="11" type="ORF">Q8P09_10400</name>
</gene>
<dbReference type="EMBL" id="JAVAJI010000019">
    <property type="protein sequence ID" value="MDP4545484.1"/>
    <property type="molecule type" value="Genomic_DNA"/>
</dbReference>
<sequence>MRKLTFQNFCHGMFMSWSSSESTASNQTINKPASLPPVVINTRPVERAAPLTNHLQAAGFSVVDIPMLALEARPTTEQDMVLMRQWFAGDYQVLVIVSPTAAASGLAVWQALEHERQAPLAEVNNSAQKDVSFKGLTAPSHLIAVGEATAAVLNDAKLDAANYQVLQPLIANNEGMLAMPEIDSLQAGDKLLVWRGLGGRRLLVNTLQARGVHIDSIAWYERKMPNDAMAQYKEWYAQYLSQKSEQPRPIVIVSSGTAFEHWQAIVTEVAAQKANAEKSNRAPLLVNDFSYVVLGERLANMVAGQDLSYWRVEDLAPETIVAAIHTPLVDCS</sequence>
<keyword evidence="12" id="KW-1185">Reference proteome</keyword>
<evidence type="ECO:0000256" key="2">
    <source>
        <dbReference type="ARBA" id="ARBA00008133"/>
    </source>
</evidence>
<keyword evidence="4 9" id="KW-0456">Lyase</keyword>
<organism evidence="11 12">
    <name type="scientific">Psychrobacter faecalis</name>
    <dbReference type="NCBI Taxonomy" id="180588"/>
    <lineage>
        <taxon>Bacteria</taxon>
        <taxon>Pseudomonadati</taxon>
        <taxon>Pseudomonadota</taxon>
        <taxon>Gammaproteobacteria</taxon>
        <taxon>Moraxellales</taxon>
        <taxon>Moraxellaceae</taxon>
        <taxon>Psychrobacter</taxon>
    </lineage>
</organism>
<dbReference type="EC" id="4.2.1.75" evidence="3 9"/>
<accession>A0ABT9HI79</accession>
<comment type="catalytic activity">
    <reaction evidence="8 9">
        <text>hydroxymethylbilane = uroporphyrinogen III + H2O</text>
        <dbReference type="Rhea" id="RHEA:18965"/>
        <dbReference type="ChEBI" id="CHEBI:15377"/>
        <dbReference type="ChEBI" id="CHEBI:57308"/>
        <dbReference type="ChEBI" id="CHEBI:57845"/>
        <dbReference type="EC" id="4.2.1.75"/>
    </reaction>
</comment>
<dbReference type="CDD" id="cd06578">
    <property type="entry name" value="HemD"/>
    <property type="match status" value="1"/>
</dbReference>
<dbReference type="Pfam" id="PF02602">
    <property type="entry name" value="HEM4"/>
    <property type="match status" value="1"/>
</dbReference>